<keyword evidence="1" id="KW-0812">Transmembrane</keyword>
<feature type="transmembrane region" description="Helical" evidence="1">
    <location>
        <begin position="92"/>
        <end position="113"/>
    </location>
</feature>
<evidence type="ECO:0000313" key="2">
    <source>
        <dbReference type="EMBL" id="NIE49779.1"/>
    </source>
</evidence>
<proteinExistence type="predicted"/>
<dbReference type="AlphaFoldDB" id="A0A6G5AG38"/>
<sequence>MKWQYTHLPILLPSFTLNVSKVEKSLFSPSTREKVSARNPVRQLESGTVPPSRHHVESGIRYLRRLFPDEAALDCHADEREAWDGALVKKGAVLFFVLLSQIFVHFELSFAVLSICTMKLPRFTGPLSVYYT</sequence>
<accession>A0A6G5AG38</accession>
<name>A0A6G5AG38_RHIMP</name>
<keyword evidence="1" id="KW-0472">Membrane</keyword>
<evidence type="ECO:0000256" key="1">
    <source>
        <dbReference type="SAM" id="Phobius"/>
    </source>
</evidence>
<organism evidence="2">
    <name type="scientific">Rhipicephalus microplus</name>
    <name type="common">Cattle tick</name>
    <name type="synonym">Boophilus microplus</name>
    <dbReference type="NCBI Taxonomy" id="6941"/>
    <lineage>
        <taxon>Eukaryota</taxon>
        <taxon>Metazoa</taxon>
        <taxon>Ecdysozoa</taxon>
        <taxon>Arthropoda</taxon>
        <taxon>Chelicerata</taxon>
        <taxon>Arachnida</taxon>
        <taxon>Acari</taxon>
        <taxon>Parasitiformes</taxon>
        <taxon>Ixodida</taxon>
        <taxon>Ixodoidea</taxon>
        <taxon>Ixodidae</taxon>
        <taxon>Rhipicephalinae</taxon>
        <taxon>Rhipicephalus</taxon>
        <taxon>Boophilus</taxon>
    </lineage>
</organism>
<reference evidence="2" key="1">
    <citation type="submission" date="2020-03" db="EMBL/GenBank/DDBJ databases">
        <title>A transcriptome and proteome of the tick Rhipicephalus microplus shaped by the genetic composition of its hosts and developmental stage.</title>
        <authorList>
            <person name="Garcia G.R."/>
            <person name="Ribeiro J.M.C."/>
            <person name="Maruyama S.R."/>
            <person name="Gardinasse L.G."/>
            <person name="Nelson K."/>
            <person name="Ferreira B.R."/>
            <person name="Andrade T.G."/>
            <person name="Santos I.K.F.M."/>
        </authorList>
    </citation>
    <scope>NUCLEOTIDE SEQUENCE</scope>
    <source>
        <strain evidence="2">NSGR</strain>
        <tissue evidence="2">Salivary glands</tissue>
    </source>
</reference>
<dbReference type="EMBL" id="GIKN01007506">
    <property type="protein sequence ID" value="NIE49779.1"/>
    <property type="molecule type" value="Transcribed_RNA"/>
</dbReference>
<protein>
    <submittedName>
        <fullName evidence="2">Uncharacterized protein</fullName>
    </submittedName>
</protein>
<keyword evidence="1" id="KW-1133">Transmembrane helix</keyword>